<dbReference type="Proteomes" id="UP000051450">
    <property type="component" value="Unassembled WGS sequence"/>
</dbReference>
<dbReference type="STRING" id="1423719.FC66_GL001292"/>
<comment type="function">
    <text evidence="12">Cell wall formation.</text>
</comment>
<dbReference type="PANTHER" id="PTHR23132">
    <property type="entry name" value="D-ALANINE--D-ALANINE LIGASE"/>
    <property type="match status" value="1"/>
</dbReference>
<dbReference type="InterPro" id="IPR016185">
    <property type="entry name" value="PreATP-grasp_dom_sf"/>
</dbReference>
<dbReference type="Pfam" id="PF07478">
    <property type="entry name" value="Dala_Dala_lig_C"/>
    <property type="match status" value="1"/>
</dbReference>
<evidence type="ECO:0000256" key="14">
    <source>
        <dbReference type="PROSITE-ProRule" id="PRU00409"/>
    </source>
</evidence>
<comment type="similarity">
    <text evidence="2 12">Belongs to the D-alanine--D-alanine ligase family.</text>
</comment>
<dbReference type="NCBIfam" id="NF002528">
    <property type="entry name" value="PRK01966.1-4"/>
    <property type="match status" value="1"/>
</dbReference>
<comment type="cofactor">
    <cofactor evidence="13">
        <name>Mg(2+)</name>
        <dbReference type="ChEBI" id="CHEBI:18420"/>
    </cofactor>
    <cofactor evidence="13">
        <name>Mn(2+)</name>
        <dbReference type="ChEBI" id="CHEBI:29035"/>
    </cofactor>
    <text evidence="13">Binds 2 magnesium or manganese ions per subunit.</text>
</comment>
<keyword evidence="6 14" id="KW-0067">ATP-binding</keyword>
<evidence type="ECO:0000256" key="3">
    <source>
        <dbReference type="ARBA" id="ARBA00022598"/>
    </source>
</evidence>
<dbReference type="PANTHER" id="PTHR23132:SF25">
    <property type="entry name" value="D-ALANINE--D-ALANINE LIGASE A"/>
    <property type="match status" value="1"/>
</dbReference>
<keyword evidence="12" id="KW-0963">Cytoplasm</keyword>
<dbReference type="NCBIfam" id="TIGR01205">
    <property type="entry name" value="D_ala_D_alaTIGR"/>
    <property type="match status" value="1"/>
</dbReference>
<dbReference type="EMBL" id="AZDI01000006">
    <property type="protein sequence ID" value="KRK45641.1"/>
    <property type="molecule type" value="Genomic_DNA"/>
</dbReference>
<evidence type="ECO:0000256" key="6">
    <source>
        <dbReference type="ARBA" id="ARBA00022840"/>
    </source>
</evidence>
<comment type="subcellular location">
    <subcellularLocation>
        <location evidence="12">Cytoplasm</location>
    </subcellularLocation>
</comment>
<dbReference type="InterPro" id="IPR011095">
    <property type="entry name" value="Dala_Dala_lig_C"/>
</dbReference>
<dbReference type="InterPro" id="IPR011127">
    <property type="entry name" value="Dala_Dala_lig_N"/>
</dbReference>
<dbReference type="InterPro" id="IPR005905">
    <property type="entry name" value="D_ala_D_ala"/>
</dbReference>
<comment type="cofactor">
    <cofactor evidence="1">
        <name>Mn(2+)</name>
        <dbReference type="ChEBI" id="CHEBI:29035"/>
    </cofactor>
</comment>
<evidence type="ECO:0000256" key="9">
    <source>
        <dbReference type="ARBA" id="ARBA00022984"/>
    </source>
</evidence>
<dbReference type="PATRIC" id="fig|1423719.4.peg.1313"/>
<keyword evidence="7 13" id="KW-0460">Magnesium</keyword>
<dbReference type="GO" id="GO:0071555">
    <property type="term" value="P:cell wall organization"/>
    <property type="evidence" value="ECO:0007669"/>
    <property type="project" value="UniProtKB-KW"/>
</dbReference>
<dbReference type="GO" id="GO:0046872">
    <property type="term" value="F:metal ion binding"/>
    <property type="evidence" value="ECO:0007669"/>
    <property type="project" value="UniProtKB-KW"/>
</dbReference>
<evidence type="ECO:0000259" key="15">
    <source>
        <dbReference type="PROSITE" id="PS50975"/>
    </source>
</evidence>
<dbReference type="GO" id="GO:0008716">
    <property type="term" value="F:D-alanine-D-alanine ligase activity"/>
    <property type="evidence" value="ECO:0007669"/>
    <property type="project" value="UniProtKB-UniRule"/>
</dbReference>
<name>A0A0R1HJG9_9LACO</name>
<feature type="domain" description="ATP-grasp" evidence="15">
    <location>
        <begin position="140"/>
        <end position="344"/>
    </location>
</feature>
<comment type="caution">
    <text evidence="16">The sequence shown here is derived from an EMBL/GenBank/DDBJ whole genome shotgun (WGS) entry which is preliminary data.</text>
</comment>
<feature type="binding site" evidence="13">
    <location>
        <position position="298"/>
    </location>
    <ligand>
        <name>Mg(2+)</name>
        <dbReference type="ChEBI" id="CHEBI:18420"/>
        <label>1</label>
    </ligand>
</feature>
<keyword evidence="5 14" id="KW-0547">Nucleotide-binding</keyword>
<evidence type="ECO:0000313" key="16">
    <source>
        <dbReference type="EMBL" id="KRK45641.1"/>
    </source>
</evidence>
<gene>
    <name evidence="12" type="primary">ddl</name>
    <name evidence="16" type="ORF">FC66_GL001292</name>
</gene>
<dbReference type="InterPro" id="IPR013815">
    <property type="entry name" value="ATP_grasp_subdomain_1"/>
</dbReference>
<evidence type="ECO:0000256" key="13">
    <source>
        <dbReference type="PIRSR" id="PIRSR039102-3"/>
    </source>
</evidence>
<proteinExistence type="inferred from homology"/>
<dbReference type="GO" id="GO:0008360">
    <property type="term" value="P:regulation of cell shape"/>
    <property type="evidence" value="ECO:0007669"/>
    <property type="project" value="UniProtKB-KW"/>
</dbReference>
<evidence type="ECO:0000256" key="11">
    <source>
        <dbReference type="ARBA" id="ARBA00023316"/>
    </source>
</evidence>
<accession>A0A0R1HJG9</accession>
<dbReference type="AlphaFoldDB" id="A0A0R1HJG9"/>
<comment type="catalytic activity">
    <reaction evidence="12">
        <text>2 D-alanine + ATP = D-alanyl-D-alanine + ADP + phosphate + H(+)</text>
        <dbReference type="Rhea" id="RHEA:11224"/>
        <dbReference type="ChEBI" id="CHEBI:15378"/>
        <dbReference type="ChEBI" id="CHEBI:30616"/>
        <dbReference type="ChEBI" id="CHEBI:43474"/>
        <dbReference type="ChEBI" id="CHEBI:57416"/>
        <dbReference type="ChEBI" id="CHEBI:57822"/>
        <dbReference type="ChEBI" id="CHEBI:456216"/>
        <dbReference type="EC" id="6.3.2.4"/>
    </reaction>
</comment>
<keyword evidence="10 13" id="KW-0464">Manganese</keyword>
<dbReference type="EC" id="6.3.2.4" evidence="12"/>
<dbReference type="Gene3D" id="3.40.50.20">
    <property type="match status" value="1"/>
</dbReference>
<reference evidence="16 17" key="1">
    <citation type="journal article" date="2015" name="Genome Announc.">
        <title>Expanding the biotechnology potential of lactobacilli through comparative genomics of 213 strains and associated genera.</title>
        <authorList>
            <person name="Sun Z."/>
            <person name="Harris H.M."/>
            <person name="McCann A."/>
            <person name="Guo C."/>
            <person name="Argimon S."/>
            <person name="Zhang W."/>
            <person name="Yang X."/>
            <person name="Jeffery I.B."/>
            <person name="Cooney J.C."/>
            <person name="Kagawa T.F."/>
            <person name="Liu W."/>
            <person name="Song Y."/>
            <person name="Salvetti E."/>
            <person name="Wrobel A."/>
            <person name="Rasinkangas P."/>
            <person name="Parkhill J."/>
            <person name="Rea M.C."/>
            <person name="O'Sullivan O."/>
            <person name="Ritari J."/>
            <person name="Douillard F.P."/>
            <person name="Paul Ross R."/>
            <person name="Yang R."/>
            <person name="Briner A.E."/>
            <person name="Felis G.E."/>
            <person name="de Vos W.M."/>
            <person name="Barrangou R."/>
            <person name="Klaenhammer T.R."/>
            <person name="Caufield P.W."/>
            <person name="Cui Y."/>
            <person name="Zhang H."/>
            <person name="O'Toole P.W."/>
        </authorList>
    </citation>
    <scope>NUCLEOTIDE SEQUENCE [LARGE SCALE GENOMIC DNA]</scope>
    <source>
        <strain evidence="16 17">DSM 15638</strain>
    </source>
</reference>
<dbReference type="PROSITE" id="PS00843">
    <property type="entry name" value="DALA_DALA_LIGASE_1"/>
    <property type="match status" value="1"/>
</dbReference>
<keyword evidence="11 12" id="KW-0961">Cell wall biogenesis/degradation</keyword>
<comment type="pathway">
    <text evidence="12">Cell wall biogenesis; peptidoglycan biosynthesis.</text>
</comment>
<keyword evidence="17" id="KW-1185">Reference proteome</keyword>
<dbReference type="GO" id="GO:0005524">
    <property type="term" value="F:ATP binding"/>
    <property type="evidence" value="ECO:0007669"/>
    <property type="project" value="UniProtKB-UniRule"/>
</dbReference>
<evidence type="ECO:0000313" key="17">
    <source>
        <dbReference type="Proteomes" id="UP000051450"/>
    </source>
</evidence>
<evidence type="ECO:0000256" key="8">
    <source>
        <dbReference type="ARBA" id="ARBA00022960"/>
    </source>
</evidence>
<dbReference type="GO" id="GO:0009252">
    <property type="term" value="P:peptidoglycan biosynthetic process"/>
    <property type="evidence" value="ECO:0007669"/>
    <property type="project" value="UniProtKB-UniRule"/>
</dbReference>
<keyword evidence="3 12" id="KW-0436">Ligase</keyword>
<feature type="binding site" evidence="13">
    <location>
        <position position="311"/>
    </location>
    <ligand>
        <name>Mg(2+)</name>
        <dbReference type="ChEBI" id="CHEBI:18420"/>
        <label>1</label>
    </ligand>
</feature>
<dbReference type="InterPro" id="IPR011761">
    <property type="entry name" value="ATP-grasp"/>
</dbReference>
<evidence type="ECO:0000256" key="7">
    <source>
        <dbReference type="ARBA" id="ARBA00022842"/>
    </source>
</evidence>
<evidence type="ECO:0000256" key="5">
    <source>
        <dbReference type="ARBA" id="ARBA00022741"/>
    </source>
</evidence>
<dbReference type="UniPathway" id="UPA00219"/>
<keyword evidence="9 12" id="KW-0573">Peptidoglycan synthesis</keyword>
<evidence type="ECO:0000256" key="4">
    <source>
        <dbReference type="ARBA" id="ARBA00022723"/>
    </source>
</evidence>
<dbReference type="PIRSF" id="PIRSF039102">
    <property type="entry name" value="Ddl/VanB"/>
    <property type="match status" value="1"/>
</dbReference>
<dbReference type="InterPro" id="IPR000291">
    <property type="entry name" value="D-Ala_lig_Van_CS"/>
</dbReference>
<sequence length="354" mass="39219">MQVYLLYGGKSAEHEISLSTAFQITQAIYYQYYSVIPIYITRTGTWLQGQTITEPAKFADNLRLEEADKKVQAINEHENSKGIKFLPNGFNVEDSVVFPVLHGPNGEDGTVQGLLETLNIPYVGNSVLASAIGNDKIMSKLLFKQAGIPVVPFEAIDAQAWKHDSEKVIARCEGELLYPMYVKPASLGSGIGVTQATDVVELKNAINDAFLLGSRVIVERGIAAREIEIGLLGNEEIATSVPGEILSFDDVYDRKLAMKEDHEARIPVELDDELLTKLVDFSKRAFAVIDGSGLARCDFFISANQDIYLNEITTMPGFYKNAMYPRLWEAVGLSYSDLIEELLQLVLKKNQANN</sequence>
<dbReference type="GO" id="GO:0005829">
    <property type="term" value="C:cytosol"/>
    <property type="evidence" value="ECO:0007669"/>
    <property type="project" value="TreeGrafter"/>
</dbReference>
<protein>
    <recommendedName>
        <fullName evidence="12">D-alanine--D-alanine ligase</fullName>
        <ecNumber evidence="12">6.3.2.4</ecNumber>
    </recommendedName>
    <alternativeName>
        <fullName evidence="12">D-Ala-D-Ala ligase</fullName>
    </alternativeName>
    <alternativeName>
        <fullName evidence="12">D-alanylalanine synthetase</fullName>
    </alternativeName>
</protein>
<feature type="binding site" evidence="13">
    <location>
        <position position="311"/>
    </location>
    <ligand>
        <name>Mg(2+)</name>
        <dbReference type="ChEBI" id="CHEBI:18420"/>
        <label>2</label>
    </ligand>
</feature>
<dbReference type="HAMAP" id="MF_00047">
    <property type="entry name" value="Dala_Dala_lig"/>
    <property type="match status" value="1"/>
</dbReference>
<dbReference type="SUPFAM" id="SSF56059">
    <property type="entry name" value="Glutathione synthetase ATP-binding domain-like"/>
    <property type="match status" value="1"/>
</dbReference>
<dbReference type="PROSITE" id="PS50975">
    <property type="entry name" value="ATP_GRASP"/>
    <property type="match status" value="1"/>
</dbReference>
<keyword evidence="8 12" id="KW-0133">Cell shape</keyword>
<dbReference type="SUPFAM" id="SSF52440">
    <property type="entry name" value="PreATP-grasp domain"/>
    <property type="match status" value="1"/>
</dbReference>
<dbReference type="Pfam" id="PF01820">
    <property type="entry name" value="Dala_Dala_lig_N"/>
    <property type="match status" value="1"/>
</dbReference>
<dbReference type="Gene3D" id="3.30.470.20">
    <property type="entry name" value="ATP-grasp fold, B domain"/>
    <property type="match status" value="1"/>
</dbReference>
<evidence type="ECO:0000256" key="12">
    <source>
        <dbReference type="HAMAP-Rule" id="MF_00047"/>
    </source>
</evidence>
<evidence type="ECO:0000256" key="1">
    <source>
        <dbReference type="ARBA" id="ARBA00001936"/>
    </source>
</evidence>
<organism evidence="16 17">
    <name type="scientific">Dellaglioa algida DSM 15638</name>
    <dbReference type="NCBI Taxonomy" id="1423719"/>
    <lineage>
        <taxon>Bacteria</taxon>
        <taxon>Bacillati</taxon>
        <taxon>Bacillota</taxon>
        <taxon>Bacilli</taxon>
        <taxon>Lactobacillales</taxon>
        <taxon>Lactobacillaceae</taxon>
        <taxon>Dellaglioa</taxon>
    </lineage>
</organism>
<dbReference type="OrthoDB" id="9813261at2"/>
<evidence type="ECO:0000256" key="2">
    <source>
        <dbReference type="ARBA" id="ARBA00010871"/>
    </source>
</evidence>
<keyword evidence="4 13" id="KW-0479">Metal-binding</keyword>
<dbReference type="Gene3D" id="3.30.1490.20">
    <property type="entry name" value="ATP-grasp fold, A domain"/>
    <property type="match status" value="1"/>
</dbReference>
<evidence type="ECO:0000256" key="10">
    <source>
        <dbReference type="ARBA" id="ARBA00023211"/>
    </source>
</evidence>